<dbReference type="InterPro" id="IPR013324">
    <property type="entry name" value="RNA_pol_sigma_r3/r4-like"/>
</dbReference>
<keyword evidence="3" id="KW-0731">Sigma factor</keyword>
<protein>
    <submittedName>
        <fullName evidence="7">ECF subfamily RNA polymerase sigma-24 subunit</fullName>
    </submittedName>
</protein>
<dbReference type="NCBIfam" id="TIGR02937">
    <property type="entry name" value="sigma70-ECF"/>
    <property type="match status" value="1"/>
</dbReference>
<dbReference type="STRING" id="946077.W5A_08477"/>
<dbReference type="eggNOG" id="COG1595">
    <property type="taxonomic scope" value="Bacteria"/>
</dbReference>
<dbReference type="GO" id="GO:0016987">
    <property type="term" value="F:sigma factor activity"/>
    <property type="evidence" value="ECO:0007669"/>
    <property type="project" value="UniProtKB-KW"/>
</dbReference>
<dbReference type="Proteomes" id="UP000005938">
    <property type="component" value="Unassembled WGS sequence"/>
</dbReference>
<keyword evidence="4" id="KW-0804">Transcription</keyword>
<evidence type="ECO:0000259" key="5">
    <source>
        <dbReference type="Pfam" id="PF04542"/>
    </source>
</evidence>
<dbReference type="GO" id="GO:0006352">
    <property type="term" value="P:DNA-templated transcription initiation"/>
    <property type="evidence" value="ECO:0007669"/>
    <property type="project" value="InterPro"/>
</dbReference>
<keyword evidence="8" id="KW-1185">Reference proteome</keyword>
<evidence type="ECO:0000256" key="4">
    <source>
        <dbReference type="ARBA" id="ARBA00023163"/>
    </source>
</evidence>
<name>I0WDT6_9FLAO</name>
<proteinExistence type="inferred from homology"/>
<organism evidence="7 8">
    <name type="scientific">Imtechella halotolerans K1</name>
    <dbReference type="NCBI Taxonomy" id="946077"/>
    <lineage>
        <taxon>Bacteria</taxon>
        <taxon>Pseudomonadati</taxon>
        <taxon>Bacteroidota</taxon>
        <taxon>Flavobacteriia</taxon>
        <taxon>Flavobacteriales</taxon>
        <taxon>Flavobacteriaceae</taxon>
        <taxon>Imtechella</taxon>
    </lineage>
</organism>
<dbReference type="AlphaFoldDB" id="I0WDT6"/>
<evidence type="ECO:0000256" key="2">
    <source>
        <dbReference type="ARBA" id="ARBA00023015"/>
    </source>
</evidence>
<dbReference type="EMBL" id="AJJU01000010">
    <property type="protein sequence ID" value="EID74552.1"/>
    <property type="molecule type" value="Genomic_DNA"/>
</dbReference>
<reference evidence="7 8" key="1">
    <citation type="journal article" date="2012" name="J. Bacteriol.">
        <title>Genome Sequence of the Halotolerant Bacterium Imtechella halotolerans K1T.</title>
        <authorList>
            <person name="Kumar S."/>
            <person name="Vikram S."/>
            <person name="Subramanian S."/>
            <person name="Raghava G.P."/>
            <person name="Pinnaka A.K."/>
        </authorList>
    </citation>
    <scope>NUCLEOTIDE SEQUENCE [LARGE SCALE GENOMIC DNA]</scope>
    <source>
        <strain evidence="7 8">K1</strain>
    </source>
</reference>
<dbReference type="Pfam" id="PF08281">
    <property type="entry name" value="Sigma70_r4_2"/>
    <property type="match status" value="1"/>
</dbReference>
<dbReference type="GO" id="GO:0003677">
    <property type="term" value="F:DNA binding"/>
    <property type="evidence" value="ECO:0007669"/>
    <property type="project" value="InterPro"/>
</dbReference>
<evidence type="ECO:0000259" key="6">
    <source>
        <dbReference type="Pfam" id="PF08281"/>
    </source>
</evidence>
<dbReference type="OrthoDB" id="659855at2"/>
<feature type="domain" description="RNA polymerase sigma-70 region 2" evidence="5">
    <location>
        <begin position="18"/>
        <end position="82"/>
    </location>
</feature>
<gene>
    <name evidence="7" type="ORF">W5A_08477</name>
</gene>
<dbReference type="PANTHER" id="PTHR43133">
    <property type="entry name" value="RNA POLYMERASE ECF-TYPE SIGMA FACTO"/>
    <property type="match status" value="1"/>
</dbReference>
<evidence type="ECO:0000313" key="7">
    <source>
        <dbReference type="EMBL" id="EID74552.1"/>
    </source>
</evidence>
<dbReference type="SUPFAM" id="SSF88946">
    <property type="entry name" value="Sigma2 domain of RNA polymerase sigma factors"/>
    <property type="match status" value="1"/>
</dbReference>
<dbReference type="InterPro" id="IPR039425">
    <property type="entry name" value="RNA_pol_sigma-70-like"/>
</dbReference>
<dbReference type="Gene3D" id="1.10.10.10">
    <property type="entry name" value="Winged helix-like DNA-binding domain superfamily/Winged helix DNA-binding domain"/>
    <property type="match status" value="1"/>
</dbReference>
<dbReference type="InterPro" id="IPR013249">
    <property type="entry name" value="RNA_pol_sigma70_r4_t2"/>
</dbReference>
<comment type="similarity">
    <text evidence="1">Belongs to the sigma-70 factor family. ECF subfamily.</text>
</comment>
<evidence type="ECO:0000256" key="1">
    <source>
        <dbReference type="ARBA" id="ARBA00010641"/>
    </source>
</evidence>
<evidence type="ECO:0000256" key="3">
    <source>
        <dbReference type="ARBA" id="ARBA00023082"/>
    </source>
</evidence>
<evidence type="ECO:0000313" key="8">
    <source>
        <dbReference type="Proteomes" id="UP000005938"/>
    </source>
</evidence>
<dbReference type="RefSeq" id="WP_008239477.1">
    <property type="nucleotide sequence ID" value="NZ_AJJU01000010.1"/>
</dbReference>
<comment type="caution">
    <text evidence="7">The sequence shown here is derived from an EMBL/GenBank/DDBJ whole genome shotgun (WGS) entry which is preliminary data.</text>
</comment>
<accession>I0WDT6</accession>
<dbReference type="Pfam" id="PF04542">
    <property type="entry name" value="Sigma70_r2"/>
    <property type="match status" value="1"/>
</dbReference>
<feature type="domain" description="RNA polymerase sigma factor 70 region 4 type 2" evidence="6">
    <location>
        <begin position="112"/>
        <end position="162"/>
    </location>
</feature>
<dbReference type="InterPro" id="IPR036388">
    <property type="entry name" value="WH-like_DNA-bd_sf"/>
</dbReference>
<keyword evidence="2" id="KW-0805">Transcription regulation</keyword>
<dbReference type="InterPro" id="IPR014284">
    <property type="entry name" value="RNA_pol_sigma-70_dom"/>
</dbReference>
<dbReference type="InterPro" id="IPR013325">
    <property type="entry name" value="RNA_pol_sigma_r2"/>
</dbReference>
<dbReference type="SUPFAM" id="SSF88659">
    <property type="entry name" value="Sigma3 and sigma4 domains of RNA polymerase sigma factors"/>
    <property type="match status" value="1"/>
</dbReference>
<dbReference type="PANTHER" id="PTHR43133:SF46">
    <property type="entry name" value="RNA POLYMERASE SIGMA-70 FACTOR ECF SUBFAMILY"/>
    <property type="match status" value="1"/>
</dbReference>
<dbReference type="Gene3D" id="1.10.1740.10">
    <property type="match status" value="1"/>
</dbReference>
<dbReference type="CDD" id="cd06171">
    <property type="entry name" value="Sigma70_r4"/>
    <property type="match status" value="1"/>
</dbReference>
<sequence>MESSTESVCKEHIFSNIFNKNSKTIHNYVYYKCGDQDKAADIVQEAFVKLWQNCAKVPAEKAISFLYTVANNLFLNDIAHQKVRLTYQNTKIGQVEHEDPEFAMEGDEYMKKLENAIANLSEAQREAFLLNRIDGKKYKEIAEILGISIKAVEKRISGALESLRQTIGNI</sequence>
<dbReference type="InterPro" id="IPR007627">
    <property type="entry name" value="RNA_pol_sigma70_r2"/>
</dbReference>